<dbReference type="EMBL" id="JAAQPH010000005">
    <property type="protein sequence ID" value="NIA68640.1"/>
    <property type="molecule type" value="Genomic_DNA"/>
</dbReference>
<accession>A0A967C548</accession>
<dbReference type="RefSeq" id="WP_167223434.1">
    <property type="nucleotide sequence ID" value="NZ_JAAQPH010000005.1"/>
</dbReference>
<keyword evidence="2" id="KW-1185">Reference proteome</keyword>
<evidence type="ECO:0000313" key="1">
    <source>
        <dbReference type="EMBL" id="NIA68640.1"/>
    </source>
</evidence>
<dbReference type="AlphaFoldDB" id="A0A967C548"/>
<dbReference type="Proteomes" id="UP000761264">
    <property type="component" value="Unassembled WGS sequence"/>
</dbReference>
<organism evidence="1 2">
    <name type="scientific">Pelagibius litoralis</name>
    <dbReference type="NCBI Taxonomy" id="374515"/>
    <lineage>
        <taxon>Bacteria</taxon>
        <taxon>Pseudomonadati</taxon>
        <taxon>Pseudomonadota</taxon>
        <taxon>Alphaproteobacteria</taxon>
        <taxon>Rhodospirillales</taxon>
        <taxon>Rhodovibrionaceae</taxon>
        <taxon>Pelagibius</taxon>
    </lineage>
</organism>
<protein>
    <submittedName>
        <fullName evidence="1">Uncharacterized protein</fullName>
    </submittedName>
</protein>
<name>A0A967C548_9PROT</name>
<sequence length="58" mass="6325">MSVISVTLFDWFAAAQTVNPEGERLAPVFADDRVTFVTGDKIRLTAGIETPDGVRELT</sequence>
<gene>
    <name evidence="1" type="ORF">HBA54_08555</name>
</gene>
<comment type="caution">
    <text evidence="1">The sequence shown here is derived from an EMBL/GenBank/DDBJ whole genome shotgun (WGS) entry which is preliminary data.</text>
</comment>
<reference evidence="1" key="1">
    <citation type="submission" date="2020-03" db="EMBL/GenBank/DDBJ databases">
        <title>Genome of Pelagibius litoralis DSM 21314T.</title>
        <authorList>
            <person name="Wang G."/>
        </authorList>
    </citation>
    <scope>NUCLEOTIDE SEQUENCE</scope>
    <source>
        <strain evidence="1">DSM 21314</strain>
    </source>
</reference>
<proteinExistence type="predicted"/>
<evidence type="ECO:0000313" key="2">
    <source>
        <dbReference type="Proteomes" id="UP000761264"/>
    </source>
</evidence>